<accession>A0A8H8DK65</accession>
<name>A0A8H8DK65_9FUNG</name>
<keyword evidence="3" id="KW-1185">Reference proteome</keyword>
<evidence type="ECO:0000313" key="3">
    <source>
        <dbReference type="Proteomes" id="UP000673691"/>
    </source>
</evidence>
<dbReference type="AlphaFoldDB" id="A0A8H8DK65"/>
<reference evidence="2 3" key="1">
    <citation type="journal article" name="Sci. Rep.">
        <title>Genome-scale phylogenetic analyses confirm Olpidium as the closest living zoosporic fungus to the non-flagellated, terrestrial fungi.</title>
        <authorList>
            <person name="Chang Y."/>
            <person name="Rochon D."/>
            <person name="Sekimoto S."/>
            <person name="Wang Y."/>
            <person name="Chovatia M."/>
            <person name="Sandor L."/>
            <person name="Salamov A."/>
            <person name="Grigoriev I.V."/>
            <person name="Stajich J.E."/>
            <person name="Spatafora J.W."/>
        </authorList>
    </citation>
    <scope>NUCLEOTIDE SEQUENCE [LARGE SCALE GENOMIC DNA]</scope>
    <source>
        <strain evidence="2">S191</strain>
    </source>
</reference>
<dbReference type="OrthoDB" id="6511194at2759"/>
<dbReference type="Proteomes" id="UP000673691">
    <property type="component" value="Unassembled WGS sequence"/>
</dbReference>
<dbReference type="EMBL" id="JAEFCI010004678">
    <property type="protein sequence ID" value="KAG5460807.1"/>
    <property type="molecule type" value="Genomic_DNA"/>
</dbReference>
<protein>
    <submittedName>
        <fullName evidence="2">Uncharacterized protein</fullName>
    </submittedName>
</protein>
<feature type="non-terminal residue" evidence="2">
    <location>
        <position position="1"/>
    </location>
</feature>
<comment type="caution">
    <text evidence="2">The sequence shown here is derived from an EMBL/GenBank/DDBJ whole genome shotgun (WGS) entry which is preliminary data.</text>
</comment>
<evidence type="ECO:0000313" key="2">
    <source>
        <dbReference type="EMBL" id="KAG5460807.1"/>
    </source>
</evidence>
<sequence length="119" mass="13748">DSAFQQARRPRKTQTDSGRSRYQRGVPVLVEEQIADQKVPKRIAEHCRTTSFLEFWENTERSQFRQSWGFKKLRAGKEVYMDGHERGDVVGYREAVLSSFPLPNARRLACIACWTGGQV</sequence>
<evidence type="ECO:0000256" key="1">
    <source>
        <dbReference type="SAM" id="MobiDB-lite"/>
    </source>
</evidence>
<feature type="region of interest" description="Disordered" evidence="1">
    <location>
        <begin position="1"/>
        <end position="22"/>
    </location>
</feature>
<proteinExistence type="predicted"/>
<organism evidence="2 3">
    <name type="scientific">Olpidium bornovanus</name>
    <dbReference type="NCBI Taxonomy" id="278681"/>
    <lineage>
        <taxon>Eukaryota</taxon>
        <taxon>Fungi</taxon>
        <taxon>Fungi incertae sedis</taxon>
        <taxon>Olpidiomycota</taxon>
        <taxon>Olpidiomycotina</taxon>
        <taxon>Olpidiomycetes</taxon>
        <taxon>Olpidiales</taxon>
        <taxon>Olpidiaceae</taxon>
        <taxon>Olpidium</taxon>
    </lineage>
</organism>
<gene>
    <name evidence="2" type="ORF">BJ554DRAFT_7101</name>
</gene>